<feature type="region of interest" description="Disordered" evidence="1">
    <location>
        <begin position="727"/>
        <end position="756"/>
    </location>
</feature>
<sequence length="931" mass="100446">MTKGLPPLSALPNPAGSRAVLVGVSEYLHDSMDPLPAVKRNVETLGELLVDPDLWGLKSEHCVRLLNPRSNSDVLDAVHAAATEATDALVVYFAGHGLLDDRSDLYLALPDADRSRIFRGVRYDDVRREVVGARRCNGKIVILDCCYSGRALQGGMSGSVEAVNHASIDGTYLMTASAETSVALAPIGEEYTAFTGALLDYLVNGISGGPELLDMETLFFHVRARMLERNFPIPQQRSRNAGNILAIARNRRVSAGAITRLSIQRALPNFPAGLERLRRPRDISTTVERLLRDERSDEACALLAATGARLSDQNVAAVLEALNEDRHSVVIAGAALRPPAEVHAIISALRETAQPEQASQLLMAVADRPAGEVAELAYQLRMVDADDDIVTLLDATLAGAQGQRELIGLVHELWLIGMRRDVDQLLERAAGRLSGSDVLVLADELRNAGRTQAAYALYKIAVNALTGRPPAGIAQLVAEIATEDPETSTLIASTVIRACSDSSAFLELANAFRSTAQQAHADATLHHAALHLDPTDIIDAADTLLEGGDEKAALQLCAEAVKLHPARAREFATALHEGGRPVDARRLLQTAIAEMPSSSVAQLLPTFDDPLELHRATAVVAGRTSDDLAHIAAELLNHDGPTAVAQFISVLRKHVEDIKPILHSAVQIDDPEMASTLTKTLLPLVPPTEAAALLSAMSASDVHALLLYAAQIGQPYLGELVDAVRGGARSGAKPNPARTGYNPKRHSRLAPRPVGNRFDRGVKSDDHLLAMLSGFPVDRLHLLLPEIRRAGLEDYAWYVAYRADEGKLNFRNMLNDNDLGHDGALGAHEIALLTLQLLRAGDDIDATTLLQYGMRRRSMAEQRDIVIELDRRGTSSEVLAMLALLRRSLPEGLPGLGDALRREGLPQYADALAPPVLPPVPPPRKRFWSRG</sequence>
<evidence type="ECO:0000256" key="1">
    <source>
        <dbReference type="SAM" id="MobiDB-lite"/>
    </source>
</evidence>
<evidence type="ECO:0000313" key="4">
    <source>
        <dbReference type="Proteomes" id="UP000646749"/>
    </source>
</evidence>
<evidence type="ECO:0000313" key="3">
    <source>
        <dbReference type="EMBL" id="GIG86940.1"/>
    </source>
</evidence>
<evidence type="ECO:0000259" key="2">
    <source>
        <dbReference type="Pfam" id="PF00656"/>
    </source>
</evidence>
<dbReference type="InterPro" id="IPR011990">
    <property type="entry name" value="TPR-like_helical_dom_sf"/>
</dbReference>
<dbReference type="EMBL" id="BONW01000007">
    <property type="protein sequence ID" value="GIG86940.1"/>
    <property type="molecule type" value="Genomic_DNA"/>
</dbReference>
<dbReference type="Proteomes" id="UP000646749">
    <property type="component" value="Unassembled WGS sequence"/>
</dbReference>
<reference evidence="3 4" key="1">
    <citation type="submission" date="2021-01" db="EMBL/GenBank/DDBJ databases">
        <title>Whole genome shotgun sequence of Plantactinospora endophytica NBRC 110450.</title>
        <authorList>
            <person name="Komaki H."/>
            <person name="Tamura T."/>
        </authorList>
    </citation>
    <scope>NUCLEOTIDE SEQUENCE [LARGE SCALE GENOMIC DNA]</scope>
    <source>
        <strain evidence="3 4">NBRC 110450</strain>
    </source>
</reference>
<gene>
    <name evidence="3" type="ORF">Pen02_18760</name>
</gene>
<dbReference type="Pfam" id="PF00656">
    <property type="entry name" value="Peptidase_C14"/>
    <property type="match status" value="1"/>
</dbReference>
<keyword evidence="4" id="KW-1185">Reference proteome</keyword>
<accession>A0ABQ4DWU8</accession>
<dbReference type="SUPFAM" id="SSF52129">
    <property type="entry name" value="Caspase-like"/>
    <property type="match status" value="1"/>
</dbReference>
<name>A0ABQ4DWU8_9ACTN</name>
<proteinExistence type="predicted"/>
<dbReference type="Gene3D" id="1.25.40.10">
    <property type="entry name" value="Tetratricopeptide repeat domain"/>
    <property type="match status" value="1"/>
</dbReference>
<comment type="caution">
    <text evidence="3">The sequence shown here is derived from an EMBL/GenBank/DDBJ whole genome shotgun (WGS) entry which is preliminary data.</text>
</comment>
<dbReference type="InterPro" id="IPR011600">
    <property type="entry name" value="Pept_C14_caspase"/>
</dbReference>
<feature type="domain" description="Peptidase C14 caspase" evidence="2">
    <location>
        <begin position="18"/>
        <end position="228"/>
    </location>
</feature>
<dbReference type="Gene3D" id="3.40.50.1460">
    <property type="match status" value="1"/>
</dbReference>
<organism evidence="3 4">
    <name type="scientific">Plantactinospora endophytica</name>
    <dbReference type="NCBI Taxonomy" id="673535"/>
    <lineage>
        <taxon>Bacteria</taxon>
        <taxon>Bacillati</taxon>
        <taxon>Actinomycetota</taxon>
        <taxon>Actinomycetes</taxon>
        <taxon>Micromonosporales</taxon>
        <taxon>Micromonosporaceae</taxon>
        <taxon>Plantactinospora</taxon>
    </lineage>
</organism>
<protein>
    <recommendedName>
        <fullName evidence="2">Peptidase C14 caspase domain-containing protein</fullName>
    </recommendedName>
</protein>
<dbReference type="InterPro" id="IPR029030">
    <property type="entry name" value="Caspase-like_dom_sf"/>
</dbReference>
<dbReference type="NCBIfam" id="NF047832">
    <property type="entry name" value="caspase_w_EACC1"/>
    <property type="match status" value="1"/>
</dbReference>